<gene>
    <name evidence="1" type="ORF">Q604_UNBC13165G0001</name>
</gene>
<reference evidence="1" key="1">
    <citation type="submission" date="2013-12" db="EMBL/GenBank/DDBJ databases">
        <title>A Varibaculum cambriense genome reconstructed from a premature infant gut community with otherwise low bacterial novelty that shifts toward anaerobic metabolism during the third week of life.</title>
        <authorList>
            <person name="Brown C.T."/>
            <person name="Sharon I."/>
            <person name="Thomas B.C."/>
            <person name="Castelle C.J."/>
            <person name="Morowitz M.J."/>
            <person name="Banfield J.F."/>
        </authorList>
    </citation>
    <scope>NUCLEOTIDE SEQUENCE</scope>
</reference>
<dbReference type="AlphaFoldDB" id="W1XSD2"/>
<dbReference type="EMBL" id="AZMM01013165">
    <property type="protein sequence ID" value="ETJ32375.1"/>
    <property type="molecule type" value="Genomic_DNA"/>
</dbReference>
<proteinExistence type="predicted"/>
<evidence type="ECO:0000313" key="1">
    <source>
        <dbReference type="EMBL" id="ETJ32375.1"/>
    </source>
</evidence>
<feature type="non-terminal residue" evidence="1">
    <location>
        <position position="72"/>
    </location>
</feature>
<comment type="caution">
    <text evidence="1">The sequence shown here is derived from an EMBL/GenBank/DDBJ whole genome shotgun (WGS) entry which is preliminary data.</text>
</comment>
<organism evidence="1">
    <name type="scientific">human gut metagenome</name>
    <dbReference type="NCBI Taxonomy" id="408170"/>
    <lineage>
        <taxon>unclassified sequences</taxon>
        <taxon>metagenomes</taxon>
        <taxon>organismal metagenomes</taxon>
    </lineage>
</organism>
<feature type="non-terminal residue" evidence="1">
    <location>
        <position position="1"/>
    </location>
</feature>
<accession>W1XSD2</accession>
<protein>
    <submittedName>
        <fullName evidence="1">Uncharacterized protein</fullName>
    </submittedName>
</protein>
<sequence length="72" mass="8459">YGFILGYKIFLDDYTESDLNEYINSYEDGIRNNISYSIPDKIIYSIAVNLYNDSEKGRRLLDDIIEYCRANS</sequence>
<name>W1XSD2_9ZZZZ</name>